<feature type="region of interest" description="Disordered" evidence="1">
    <location>
        <begin position="155"/>
        <end position="196"/>
    </location>
</feature>
<dbReference type="GO" id="GO:0031490">
    <property type="term" value="F:chromatin DNA binding"/>
    <property type="evidence" value="ECO:0007669"/>
    <property type="project" value="TreeGrafter"/>
</dbReference>
<dbReference type="InterPro" id="IPR044852">
    <property type="entry name" value="WBP2-like"/>
</dbReference>
<dbReference type="PANTHER" id="PTHR31606">
    <property type="entry name" value="WW DOMAIN BINDING PROTEIN 2, ISOFORM E"/>
    <property type="match status" value="1"/>
</dbReference>
<evidence type="ECO:0000313" key="3">
    <source>
        <dbReference type="Proteomes" id="UP000799421"/>
    </source>
</evidence>
<dbReference type="GO" id="GO:0003713">
    <property type="term" value="F:transcription coactivator activity"/>
    <property type="evidence" value="ECO:0007669"/>
    <property type="project" value="InterPro"/>
</dbReference>
<evidence type="ECO:0000256" key="1">
    <source>
        <dbReference type="SAM" id="MobiDB-lite"/>
    </source>
</evidence>
<sequence length="196" mass="21475">MQQPTAALPFAPLPQEQLRFTSKPRVSLSLSTPAHFPGRQQQAFNITASGGKVYLTNRRLVYLPDKPKDGFQNFAAPIMSVHDSRITSTIFGPNSWTAVVEPVAGGGIPVPPSGVVELKLTFKDGGVFDFQTELELIKERLHLAADLGPEAEFEDLPAYQEHGGPLPHMEDGARPEQMFSPPLDPPPGYEDTRMQT</sequence>
<accession>A0A6A7BYR7</accession>
<keyword evidence="3" id="KW-1185">Reference proteome</keyword>
<protein>
    <recommendedName>
        <fullName evidence="4">WW-domain-binding protein</fullName>
    </recommendedName>
</protein>
<dbReference type="SUPFAM" id="SSF50729">
    <property type="entry name" value="PH domain-like"/>
    <property type="match status" value="1"/>
</dbReference>
<dbReference type="EMBL" id="MU005985">
    <property type="protein sequence ID" value="KAF2860127.1"/>
    <property type="molecule type" value="Genomic_DNA"/>
</dbReference>
<dbReference type="CDD" id="cd13214">
    <property type="entry name" value="PH-GRAM_WBP2"/>
    <property type="match status" value="1"/>
</dbReference>
<dbReference type="OrthoDB" id="1259151at2759"/>
<dbReference type="Proteomes" id="UP000799421">
    <property type="component" value="Unassembled WGS sequence"/>
</dbReference>
<dbReference type="PANTHER" id="PTHR31606:SF1">
    <property type="entry name" value="WW DOMAIN BINDING PROTEIN 2, ISOFORM E"/>
    <property type="match status" value="1"/>
</dbReference>
<name>A0A6A7BYR7_9PEZI</name>
<evidence type="ECO:0000313" key="2">
    <source>
        <dbReference type="EMBL" id="KAF2860127.1"/>
    </source>
</evidence>
<proteinExistence type="predicted"/>
<gene>
    <name evidence="2" type="ORF">K470DRAFT_258278</name>
</gene>
<reference evidence="2" key="1">
    <citation type="journal article" date="2020" name="Stud. Mycol.">
        <title>101 Dothideomycetes genomes: a test case for predicting lifestyles and emergence of pathogens.</title>
        <authorList>
            <person name="Haridas S."/>
            <person name="Albert R."/>
            <person name="Binder M."/>
            <person name="Bloem J."/>
            <person name="Labutti K."/>
            <person name="Salamov A."/>
            <person name="Andreopoulos B."/>
            <person name="Baker S."/>
            <person name="Barry K."/>
            <person name="Bills G."/>
            <person name="Bluhm B."/>
            <person name="Cannon C."/>
            <person name="Castanera R."/>
            <person name="Culley D."/>
            <person name="Daum C."/>
            <person name="Ezra D."/>
            <person name="Gonzalez J."/>
            <person name="Henrissat B."/>
            <person name="Kuo A."/>
            <person name="Liang C."/>
            <person name="Lipzen A."/>
            <person name="Lutzoni F."/>
            <person name="Magnuson J."/>
            <person name="Mondo S."/>
            <person name="Nolan M."/>
            <person name="Ohm R."/>
            <person name="Pangilinan J."/>
            <person name="Park H.-J."/>
            <person name="Ramirez L."/>
            <person name="Alfaro M."/>
            <person name="Sun H."/>
            <person name="Tritt A."/>
            <person name="Yoshinaga Y."/>
            <person name="Zwiers L.-H."/>
            <person name="Turgeon B."/>
            <person name="Goodwin S."/>
            <person name="Spatafora J."/>
            <person name="Crous P."/>
            <person name="Grigoriev I."/>
        </authorList>
    </citation>
    <scope>NUCLEOTIDE SEQUENCE</scope>
    <source>
        <strain evidence="2">CBS 480.64</strain>
    </source>
</reference>
<dbReference type="AlphaFoldDB" id="A0A6A7BYR7"/>
<organism evidence="2 3">
    <name type="scientific">Piedraia hortae CBS 480.64</name>
    <dbReference type="NCBI Taxonomy" id="1314780"/>
    <lineage>
        <taxon>Eukaryota</taxon>
        <taxon>Fungi</taxon>
        <taxon>Dikarya</taxon>
        <taxon>Ascomycota</taxon>
        <taxon>Pezizomycotina</taxon>
        <taxon>Dothideomycetes</taxon>
        <taxon>Dothideomycetidae</taxon>
        <taxon>Capnodiales</taxon>
        <taxon>Piedraiaceae</taxon>
        <taxon>Piedraia</taxon>
    </lineage>
</organism>
<evidence type="ECO:0008006" key="4">
    <source>
        <dbReference type="Google" id="ProtNLM"/>
    </source>
</evidence>
<dbReference type="GO" id="GO:0005634">
    <property type="term" value="C:nucleus"/>
    <property type="evidence" value="ECO:0007669"/>
    <property type="project" value="TreeGrafter"/>
</dbReference>